<evidence type="ECO:0000256" key="4">
    <source>
        <dbReference type="ARBA" id="ARBA00023157"/>
    </source>
</evidence>
<evidence type="ECO:0000256" key="5">
    <source>
        <dbReference type="RuleBase" id="RU363034"/>
    </source>
</evidence>
<evidence type="ECO:0000256" key="3">
    <source>
        <dbReference type="ARBA" id="ARBA00022825"/>
    </source>
</evidence>
<keyword evidence="4" id="KW-1015">Disulfide bond</keyword>
<dbReference type="InterPro" id="IPR033116">
    <property type="entry name" value="TRYPSIN_SER"/>
</dbReference>
<keyword evidence="2 5" id="KW-0378">Hydrolase</keyword>
<dbReference type="PROSITE" id="PS00134">
    <property type="entry name" value="TRYPSIN_HIS"/>
    <property type="match status" value="1"/>
</dbReference>
<reference evidence="8 9" key="1">
    <citation type="submission" date="2021-05" db="EMBL/GenBank/DDBJ databases">
        <authorList>
            <person name="Zahm M."/>
            <person name="Klopp C."/>
            <person name="Cabau C."/>
            <person name="Kuhl H."/>
            <person name="Suciu R."/>
            <person name="Ciorpac M."/>
            <person name="Holostenco D."/>
            <person name="Gessner J."/>
            <person name="Wuertz S."/>
            <person name="Hohne C."/>
            <person name="Stock M."/>
            <person name="Gislard M."/>
            <person name="Lluch J."/>
            <person name="Milhes M."/>
            <person name="Lampietro C."/>
            <person name="Lopez Roques C."/>
            <person name="Donnadieu C."/>
            <person name="Du K."/>
            <person name="Schartl M."/>
            <person name="Guiguen Y."/>
        </authorList>
    </citation>
    <scope>NUCLEOTIDE SEQUENCE [LARGE SCALE GENOMIC DNA]</scope>
    <source>
        <strain evidence="8">Hh-F2</strain>
        <tissue evidence="8">Blood</tissue>
    </source>
</reference>
<gene>
    <name evidence="8" type="ORF">HHUSO_G2288</name>
</gene>
<protein>
    <submittedName>
        <fullName evidence="8">Granzyme A-like</fullName>
    </submittedName>
</protein>
<feature type="domain" description="Peptidase S1" evidence="7">
    <location>
        <begin position="27"/>
        <end position="255"/>
    </location>
</feature>
<evidence type="ECO:0000256" key="1">
    <source>
        <dbReference type="ARBA" id="ARBA00022670"/>
    </source>
</evidence>
<dbReference type="InterPro" id="IPR001254">
    <property type="entry name" value="Trypsin_dom"/>
</dbReference>
<evidence type="ECO:0000313" key="9">
    <source>
        <dbReference type="Proteomes" id="UP001369086"/>
    </source>
</evidence>
<comment type="caution">
    <text evidence="8">The sequence shown here is derived from an EMBL/GenBank/DDBJ whole genome shotgun (WGS) entry which is preliminary data.</text>
</comment>
<evidence type="ECO:0000259" key="7">
    <source>
        <dbReference type="PROSITE" id="PS50240"/>
    </source>
</evidence>
<dbReference type="Gene3D" id="2.40.10.10">
    <property type="entry name" value="Trypsin-like serine proteases"/>
    <property type="match status" value="2"/>
</dbReference>
<dbReference type="Pfam" id="PF00089">
    <property type="entry name" value="Trypsin"/>
    <property type="match status" value="1"/>
</dbReference>
<dbReference type="InterPro" id="IPR043504">
    <property type="entry name" value="Peptidase_S1_PA_chymotrypsin"/>
</dbReference>
<dbReference type="InterPro" id="IPR018114">
    <property type="entry name" value="TRYPSIN_HIS"/>
</dbReference>
<evidence type="ECO:0000256" key="2">
    <source>
        <dbReference type="ARBA" id="ARBA00022801"/>
    </source>
</evidence>
<dbReference type="InterPro" id="IPR009003">
    <property type="entry name" value="Peptidase_S1_PA"/>
</dbReference>
<dbReference type="CDD" id="cd00190">
    <property type="entry name" value="Tryp_SPc"/>
    <property type="match status" value="1"/>
</dbReference>
<dbReference type="Proteomes" id="UP001369086">
    <property type="component" value="Unassembled WGS sequence"/>
</dbReference>
<dbReference type="PRINTS" id="PR00722">
    <property type="entry name" value="CHYMOTRYPSIN"/>
</dbReference>
<sequence>MRKVQVFCLCVFAVILLRIPGDVCTEIIGGKEVPEHSRPFMALVTGKGICGGALISSKWVVTAAHCYDTSLQVILGVHSQSKKDKAWQIRKVKMRVPHPCYDNQTKVNDIMLLKLDKAVEKNKNVSFLPLPESGKHIQAGTNCHIAGWGLVRNGDMKGSDVLMEANVTVIDWRKCNSEEYYNLNPVITVDMLCAGSVDNKVRRDSCKGDSGGPLICNGEFRAVTSFGSKCGLLKKPGVYTLLSQKYIQWIKKVTRGDA</sequence>
<accession>A0ABR1A713</accession>
<keyword evidence="9" id="KW-1185">Reference proteome</keyword>
<dbReference type="PANTHER" id="PTHR24271">
    <property type="entry name" value="KALLIKREIN-RELATED"/>
    <property type="match status" value="1"/>
</dbReference>
<proteinExistence type="predicted"/>
<name>A0ABR1A713_HUSHU</name>
<organism evidence="8 9">
    <name type="scientific">Huso huso</name>
    <name type="common">Beluga</name>
    <name type="synonym">Acipenser huso</name>
    <dbReference type="NCBI Taxonomy" id="61971"/>
    <lineage>
        <taxon>Eukaryota</taxon>
        <taxon>Metazoa</taxon>
        <taxon>Chordata</taxon>
        <taxon>Craniata</taxon>
        <taxon>Vertebrata</taxon>
        <taxon>Euteleostomi</taxon>
        <taxon>Actinopterygii</taxon>
        <taxon>Chondrostei</taxon>
        <taxon>Acipenseriformes</taxon>
        <taxon>Acipenseridae</taxon>
        <taxon>Huso</taxon>
    </lineage>
</organism>
<dbReference type="InterPro" id="IPR001314">
    <property type="entry name" value="Peptidase_S1A"/>
</dbReference>
<dbReference type="SMART" id="SM00020">
    <property type="entry name" value="Tryp_SPc"/>
    <property type="match status" value="1"/>
</dbReference>
<keyword evidence="6" id="KW-0732">Signal</keyword>
<dbReference type="PROSITE" id="PS00135">
    <property type="entry name" value="TRYPSIN_SER"/>
    <property type="match status" value="1"/>
</dbReference>
<dbReference type="PANTHER" id="PTHR24271:SF52">
    <property type="entry name" value="GRANZYME K"/>
    <property type="match status" value="1"/>
</dbReference>
<evidence type="ECO:0000256" key="6">
    <source>
        <dbReference type="SAM" id="SignalP"/>
    </source>
</evidence>
<keyword evidence="3 5" id="KW-0720">Serine protease</keyword>
<keyword evidence="1 5" id="KW-0645">Protease</keyword>
<dbReference type="SUPFAM" id="SSF50494">
    <property type="entry name" value="Trypsin-like serine proteases"/>
    <property type="match status" value="1"/>
</dbReference>
<feature type="signal peptide" evidence="6">
    <location>
        <begin position="1"/>
        <end position="25"/>
    </location>
</feature>
<dbReference type="EMBL" id="JAHFZB010000002">
    <property type="protein sequence ID" value="KAK6492870.1"/>
    <property type="molecule type" value="Genomic_DNA"/>
</dbReference>
<evidence type="ECO:0000313" key="8">
    <source>
        <dbReference type="EMBL" id="KAK6492870.1"/>
    </source>
</evidence>
<dbReference type="PROSITE" id="PS50240">
    <property type="entry name" value="TRYPSIN_DOM"/>
    <property type="match status" value="1"/>
</dbReference>
<feature type="chain" id="PRO_5045869489" evidence="6">
    <location>
        <begin position="26"/>
        <end position="258"/>
    </location>
</feature>